<dbReference type="EMBL" id="JARBHA010000001">
    <property type="protein sequence ID" value="KAJ9709643.1"/>
    <property type="molecule type" value="Genomic_DNA"/>
</dbReference>
<dbReference type="InterPro" id="IPR036525">
    <property type="entry name" value="Tubulin/FtsZ_GTPase_sf"/>
</dbReference>
<dbReference type="Gene3D" id="3.40.50.1440">
    <property type="entry name" value="Tubulin/FtsZ, GTPase domain"/>
    <property type="match status" value="1"/>
</dbReference>
<dbReference type="GO" id="GO:0010020">
    <property type="term" value="P:chloroplast fission"/>
    <property type="evidence" value="ECO:0007669"/>
    <property type="project" value="TreeGrafter"/>
</dbReference>
<name>A0AA39E611_VITRO</name>
<dbReference type="SUPFAM" id="SSF52490">
    <property type="entry name" value="Tubulin nucleotide-binding domain-like"/>
    <property type="match status" value="1"/>
</dbReference>
<sequence>MKSISLELPLFTRFCSSSSGSRSKWVFYGGFSGCPMFCRRWNCYPKPPRLFSSWEKDCSRNLNRCSAMGTLEEDCGSVWGDSEFVEVIGIGSRKDAVIDFCLNSPLQSSSVRFWNIFKRDSLKMHLQQRSIGRDITPVLVEAFLSVQQHLKTVVLVASAGYGSDHITAIDILRTTRSANGLAIGVILKPFSFEGKRRQNEVKNLVERLQEHTNFCIVIDTDTLLKKDLVTLDEALKTADNGVLLAINAISVLISGMHKKLIDAPHDNMKELKGPEIIKILESHKEAKIGFGAGYNIETSILQAIYDCPFLSVCLKDLNGTVICILASSVIINNNDVLSFLHTFRKTTECTREIIISIIHEPNLEPNLIVTTVIILGSTGQPASQKSSILSQLAQHFPFIFNLLGGHHLQPNGTQESPSIESPGLPKLINAHDSGEMQTGIPMDGIADDMDMYSEELQMLLGRNDHEINASRDSNGRYEQSELGCSEATIDSLNFYDQNTEGISAFQREPLIGWNLGPGDQMAQEWAKERAADSGATTTLDNLSIFHLPVGVRPLEELNDSPNISNTTQHPETKIGDEIKAQPLVTSRMPWDELTGAGFEAVMDLYNSASTVIKGKYADIPKKQGMLSVRAASMLESERDSQKKWSPIVQMQYRGGIYQGRCQGGLPEGKGRLSLRDGSIYDGMWRYGKRSGPGTFYFCNGDVFQGSWRDDVMHGKGWFYFHSGDRWFANFWKGKANGEGRFYSKFGDVFFGHFKDGWRHGHFLCINVSGERCVEVWDEGVLVSREQLDPDTGTG</sequence>
<dbReference type="PRINTS" id="PR00423">
    <property type="entry name" value="CELLDVISFTSZ"/>
</dbReference>
<dbReference type="Proteomes" id="UP001168098">
    <property type="component" value="Unassembled WGS sequence"/>
</dbReference>
<dbReference type="SMART" id="SM00698">
    <property type="entry name" value="MORN"/>
    <property type="match status" value="4"/>
</dbReference>
<dbReference type="GO" id="GO:0005829">
    <property type="term" value="C:cytosol"/>
    <property type="evidence" value="ECO:0007669"/>
    <property type="project" value="TreeGrafter"/>
</dbReference>
<keyword evidence="3" id="KW-1185">Reference proteome</keyword>
<gene>
    <name evidence="2" type="ORF">PVL29_001231</name>
</gene>
<evidence type="ECO:0000256" key="1">
    <source>
        <dbReference type="ARBA" id="ARBA00022737"/>
    </source>
</evidence>
<dbReference type="Gene3D" id="2.20.110.10">
    <property type="entry name" value="Histone H3 K4-specific methyltransferase SET7/9 N-terminal domain"/>
    <property type="match status" value="2"/>
</dbReference>
<evidence type="ECO:0000313" key="3">
    <source>
        <dbReference type="Proteomes" id="UP001168098"/>
    </source>
</evidence>
<accession>A0AA39E611</accession>
<reference evidence="2 3" key="1">
    <citation type="journal article" date="2023" name="BMC Biotechnol.">
        <title>Vitis rotundifolia cv Carlos genome sequencing.</title>
        <authorList>
            <person name="Huff M."/>
            <person name="Hulse-Kemp A."/>
            <person name="Scheffler B."/>
            <person name="Youngblood R."/>
            <person name="Simpson S."/>
            <person name="Babiker E."/>
            <person name="Staton M."/>
        </authorList>
    </citation>
    <scope>NUCLEOTIDE SEQUENCE [LARGE SCALE GENOMIC DNA]</scope>
    <source>
        <tissue evidence="2">Leaf</tissue>
    </source>
</reference>
<dbReference type="Pfam" id="PF02493">
    <property type="entry name" value="MORN"/>
    <property type="match status" value="3"/>
</dbReference>
<dbReference type="AlphaFoldDB" id="A0AA39E611"/>
<comment type="caution">
    <text evidence="2">The sequence shown here is derived from an EMBL/GenBank/DDBJ whole genome shotgun (WGS) entry which is preliminary data.</text>
</comment>
<dbReference type="InterPro" id="IPR003409">
    <property type="entry name" value="MORN"/>
</dbReference>
<dbReference type="PANTHER" id="PTHR43215">
    <property type="entry name" value="RADIAL SPOKE HEAD 1 HOMOLOG"/>
    <property type="match status" value="1"/>
</dbReference>
<evidence type="ECO:0008006" key="4">
    <source>
        <dbReference type="Google" id="ProtNLM"/>
    </source>
</evidence>
<dbReference type="InterPro" id="IPR003008">
    <property type="entry name" value="Tubulin_FtsZ_GTPase"/>
</dbReference>
<evidence type="ECO:0000313" key="2">
    <source>
        <dbReference type="EMBL" id="KAJ9709643.1"/>
    </source>
</evidence>
<dbReference type="SUPFAM" id="SSF82185">
    <property type="entry name" value="Histone H3 K4-specific methyltransferase SET7/9 N-terminal domain"/>
    <property type="match status" value="1"/>
</dbReference>
<protein>
    <recommendedName>
        <fullName evidence="4">Protein ACCUMULATION AND REPLICATION OF CHLOROPLASTS 3</fullName>
    </recommendedName>
</protein>
<organism evidence="2 3">
    <name type="scientific">Vitis rotundifolia</name>
    <name type="common">Muscadine grape</name>
    <dbReference type="NCBI Taxonomy" id="103349"/>
    <lineage>
        <taxon>Eukaryota</taxon>
        <taxon>Viridiplantae</taxon>
        <taxon>Streptophyta</taxon>
        <taxon>Embryophyta</taxon>
        <taxon>Tracheophyta</taxon>
        <taxon>Spermatophyta</taxon>
        <taxon>Magnoliopsida</taxon>
        <taxon>eudicotyledons</taxon>
        <taxon>Gunneridae</taxon>
        <taxon>Pentapetalae</taxon>
        <taxon>rosids</taxon>
        <taxon>Vitales</taxon>
        <taxon>Vitaceae</taxon>
        <taxon>Viteae</taxon>
        <taxon>Vitis</taxon>
    </lineage>
</organism>
<proteinExistence type="predicted"/>
<dbReference type="PANTHER" id="PTHR43215:SF15">
    <property type="entry name" value="PROTEIN ACCUMULATION AND REPLICATION OF CHLOROPLASTS 3, CHLOROPLASTIC"/>
    <property type="match status" value="1"/>
</dbReference>
<keyword evidence="1" id="KW-0677">Repeat</keyword>
<dbReference type="GO" id="GO:0009707">
    <property type="term" value="C:chloroplast outer membrane"/>
    <property type="evidence" value="ECO:0007669"/>
    <property type="project" value="TreeGrafter"/>
</dbReference>
<dbReference type="GO" id="GO:0005525">
    <property type="term" value="F:GTP binding"/>
    <property type="evidence" value="ECO:0007669"/>
    <property type="project" value="InterPro"/>
</dbReference>